<comment type="caution">
    <text evidence="7">The sequence shown here is derived from an EMBL/GenBank/DDBJ whole genome shotgun (WGS) entry which is preliminary data.</text>
</comment>
<feature type="domain" description="Peptide methionine sulphoxide reductase MsrA" evidence="6">
    <location>
        <begin position="44"/>
        <end position="195"/>
    </location>
</feature>
<evidence type="ECO:0000313" key="8">
    <source>
        <dbReference type="Proteomes" id="UP000610746"/>
    </source>
</evidence>
<feature type="signal peptide" evidence="5">
    <location>
        <begin position="1"/>
        <end position="22"/>
    </location>
</feature>
<name>A0A8J8G7V7_9FLAO</name>
<comment type="catalytic activity">
    <reaction evidence="2 4">
        <text>L-methionyl-[protein] + [thioredoxin]-disulfide + H2O = L-methionyl-(S)-S-oxide-[protein] + [thioredoxin]-dithiol</text>
        <dbReference type="Rhea" id="RHEA:14217"/>
        <dbReference type="Rhea" id="RHEA-COMP:10698"/>
        <dbReference type="Rhea" id="RHEA-COMP:10700"/>
        <dbReference type="Rhea" id="RHEA-COMP:12313"/>
        <dbReference type="Rhea" id="RHEA-COMP:12315"/>
        <dbReference type="ChEBI" id="CHEBI:15377"/>
        <dbReference type="ChEBI" id="CHEBI:16044"/>
        <dbReference type="ChEBI" id="CHEBI:29950"/>
        <dbReference type="ChEBI" id="CHEBI:44120"/>
        <dbReference type="ChEBI" id="CHEBI:50058"/>
        <dbReference type="EC" id="1.8.4.11"/>
    </reaction>
</comment>
<dbReference type="EMBL" id="JABSNO010000014">
    <property type="protein sequence ID" value="NRS92934.1"/>
    <property type="molecule type" value="Genomic_DNA"/>
</dbReference>
<proteinExistence type="inferred from homology"/>
<comment type="function">
    <text evidence="4">Has an important function as a repair enzyme for proteins that have been inactivated by oxidation. Catalyzes the reversible oxidation-reduction of methionine sulfoxide in proteins to methionine.</text>
</comment>
<dbReference type="Pfam" id="PF01625">
    <property type="entry name" value="PMSR"/>
    <property type="match status" value="1"/>
</dbReference>
<dbReference type="InterPro" id="IPR002569">
    <property type="entry name" value="Met_Sox_Rdtase_MsrA_dom"/>
</dbReference>
<evidence type="ECO:0000313" key="7">
    <source>
        <dbReference type="EMBL" id="NRS92934.1"/>
    </source>
</evidence>
<dbReference type="PROSITE" id="PS51257">
    <property type="entry name" value="PROKAR_LIPOPROTEIN"/>
    <property type="match status" value="1"/>
</dbReference>
<dbReference type="EC" id="1.8.4.11" evidence="4"/>
<keyword evidence="1 4" id="KW-0560">Oxidoreductase</keyword>
<dbReference type="PANTHER" id="PTHR43774:SF1">
    <property type="entry name" value="PEPTIDE METHIONINE SULFOXIDE REDUCTASE MSRA 2"/>
    <property type="match status" value="1"/>
</dbReference>
<dbReference type="InterPro" id="IPR036509">
    <property type="entry name" value="Met_Sox_Rdtase_MsrA_sf"/>
</dbReference>
<dbReference type="GO" id="GO:0008113">
    <property type="term" value="F:peptide-methionine (S)-S-oxide reductase activity"/>
    <property type="evidence" value="ECO:0007669"/>
    <property type="project" value="UniProtKB-UniRule"/>
</dbReference>
<sequence>MNIKIFNYLFVMLLMFSCNSKGQNNKVMAEKQTKTEAKKGEAVAVFAEGCFWCSEHIFESVVGVRDAVSGYTGGTTENPTYEEVGSHTTGHAEAIQVFYDPKIVSYKELVDVFFASHDPTTLNQQGPDIGDSYRSAAYYQNDAEKKIIEDAIKDLTAKKAFKNPIVTEVVPAVPFYKAEDYHQQYIDNNPNNGYVQGVSIPRYNEFKKKYKGQLKPNK</sequence>
<dbReference type="PANTHER" id="PTHR43774">
    <property type="entry name" value="PEPTIDE METHIONINE SULFOXIDE REDUCTASE"/>
    <property type="match status" value="1"/>
</dbReference>
<gene>
    <name evidence="4" type="primary">msrA</name>
    <name evidence="7" type="ORF">HNQ03_002018</name>
</gene>
<keyword evidence="8" id="KW-1185">Reference proteome</keyword>
<dbReference type="RefSeq" id="WP_173779522.1">
    <property type="nucleotide sequence ID" value="NZ_JABSNO010000014.1"/>
</dbReference>
<dbReference type="AlphaFoldDB" id="A0A8J8G7V7"/>
<evidence type="ECO:0000259" key="6">
    <source>
        <dbReference type="Pfam" id="PF01625"/>
    </source>
</evidence>
<evidence type="ECO:0000256" key="5">
    <source>
        <dbReference type="SAM" id="SignalP"/>
    </source>
</evidence>
<feature type="active site" evidence="4">
    <location>
        <position position="50"/>
    </location>
</feature>
<dbReference type="SUPFAM" id="SSF55068">
    <property type="entry name" value="Peptide methionine sulfoxide reductase"/>
    <property type="match status" value="1"/>
</dbReference>
<dbReference type="HAMAP" id="MF_01401">
    <property type="entry name" value="MsrA"/>
    <property type="match status" value="1"/>
</dbReference>
<keyword evidence="5" id="KW-0732">Signal</keyword>
<dbReference type="Gene3D" id="3.30.1060.10">
    <property type="entry name" value="Peptide methionine sulphoxide reductase MsrA"/>
    <property type="match status" value="1"/>
</dbReference>
<comment type="catalytic activity">
    <reaction evidence="3 4">
        <text>[thioredoxin]-disulfide + L-methionine + H2O = L-methionine (S)-S-oxide + [thioredoxin]-dithiol</text>
        <dbReference type="Rhea" id="RHEA:19993"/>
        <dbReference type="Rhea" id="RHEA-COMP:10698"/>
        <dbReference type="Rhea" id="RHEA-COMP:10700"/>
        <dbReference type="ChEBI" id="CHEBI:15377"/>
        <dbReference type="ChEBI" id="CHEBI:29950"/>
        <dbReference type="ChEBI" id="CHEBI:50058"/>
        <dbReference type="ChEBI" id="CHEBI:57844"/>
        <dbReference type="ChEBI" id="CHEBI:58772"/>
        <dbReference type="EC" id="1.8.4.11"/>
    </reaction>
</comment>
<feature type="chain" id="PRO_5035160355" description="Peptide methionine sulfoxide reductase MsrA" evidence="5">
    <location>
        <begin position="23"/>
        <end position="218"/>
    </location>
</feature>
<dbReference type="Proteomes" id="UP000610746">
    <property type="component" value="Unassembled WGS sequence"/>
</dbReference>
<dbReference type="NCBIfam" id="TIGR00401">
    <property type="entry name" value="msrA"/>
    <property type="match status" value="1"/>
</dbReference>
<evidence type="ECO:0000256" key="2">
    <source>
        <dbReference type="ARBA" id="ARBA00047806"/>
    </source>
</evidence>
<evidence type="ECO:0000256" key="4">
    <source>
        <dbReference type="HAMAP-Rule" id="MF_01401"/>
    </source>
</evidence>
<evidence type="ECO:0000256" key="1">
    <source>
        <dbReference type="ARBA" id="ARBA00023002"/>
    </source>
</evidence>
<reference evidence="7" key="1">
    <citation type="submission" date="2020-05" db="EMBL/GenBank/DDBJ databases">
        <title>Genomic Encyclopedia of Type Strains, Phase IV (KMG-V): Genome sequencing to study the core and pangenomes of soil and plant-associated prokaryotes.</title>
        <authorList>
            <person name="Whitman W."/>
        </authorList>
    </citation>
    <scope>NUCLEOTIDE SEQUENCE</scope>
    <source>
        <strain evidence="7">16F</strain>
    </source>
</reference>
<evidence type="ECO:0000256" key="3">
    <source>
        <dbReference type="ARBA" id="ARBA00048782"/>
    </source>
</evidence>
<organism evidence="7 8">
    <name type="scientific">Frigoriflavimonas asaccharolytica</name>
    <dbReference type="NCBI Taxonomy" id="2735899"/>
    <lineage>
        <taxon>Bacteria</taxon>
        <taxon>Pseudomonadati</taxon>
        <taxon>Bacteroidota</taxon>
        <taxon>Flavobacteriia</taxon>
        <taxon>Flavobacteriales</taxon>
        <taxon>Weeksellaceae</taxon>
        <taxon>Frigoriflavimonas</taxon>
    </lineage>
</organism>
<protein>
    <recommendedName>
        <fullName evidence="4">Peptide methionine sulfoxide reductase MsrA</fullName>
        <shortName evidence="4">Protein-methionine-S-oxide reductase</shortName>
        <ecNumber evidence="4">1.8.4.11</ecNumber>
    </recommendedName>
    <alternativeName>
        <fullName evidence="4">Peptide-methionine (S)-S-oxide reductase</fullName>
        <shortName evidence="4">Peptide Met(O) reductase</shortName>
    </alternativeName>
</protein>
<accession>A0A8J8G7V7</accession>
<comment type="similarity">
    <text evidence="4">Belongs to the MsrA Met sulfoxide reductase family.</text>
</comment>